<dbReference type="PROSITE" id="PS50222">
    <property type="entry name" value="EF_HAND_2"/>
    <property type="match status" value="1"/>
</dbReference>
<sequence length="192" mass="21122">MKITKLSMITSAVVAATLSASAFAGHHEEKISKSFNALDQDGNGYIVGSESSGTIDSKLVSKMDTDGDSMVSRAEFNSFVDEKPSMFSDEVITQVKTEGTTDAVLTEEGNPALFSKADNEMISEKNKELRTEMSATANTKFTKIDMDSDGKISKKELDMADVEGDFDSMDEDGDSYITRMEYRTYFEEIESE</sequence>
<dbReference type="EMBL" id="LR812090">
    <property type="protein sequence ID" value="CAB9495319.1"/>
    <property type="molecule type" value="Genomic_DNA"/>
</dbReference>
<dbReference type="InterPro" id="IPR011992">
    <property type="entry name" value="EF-hand-dom_pair"/>
</dbReference>
<dbReference type="Gene3D" id="1.10.238.10">
    <property type="entry name" value="EF-hand"/>
    <property type="match status" value="2"/>
</dbReference>
<keyword evidence="1" id="KW-0732">Signal</keyword>
<protein>
    <submittedName>
        <fullName evidence="3">EF hand</fullName>
    </submittedName>
</protein>
<evidence type="ECO:0000259" key="2">
    <source>
        <dbReference type="PROSITE" id="PS50222"/>
    </source>
</evidence>
<dbReference type="Pfam" id="PF13202">
    <property type="entry name" value="EF-hand_5"/>
    <property type="match status" value="1"/>
</dbReference>
<feature type="signal peptide" evidence="1">
    <location>
        <begin position="1"/>
        <end position="24"/>
    </location>
</feature>
<dbReference type="Proteomes" id="UP000509458">
    <property type="component" value="Chromosome"/>
</dbReference>
<proteinExistence type="predicted"/>
<dbReference type="RefSeq" id="WP_179984547.1">
    <property type="nucleotide sequence ID" value="NZ_LR812090.1"/>
</dbReference>
<gene>
    <name evidence="3" type="ORF">ALFOR1_40732</name>
</gene>
<evidence type="ECO:0000313" key="3">
    <source>
        <dbReference type="EMBL" id="CAB9495319.1"/>
    </source>
</evidence>
<dbReference type="AlphaFoldDB" id="A0A6T9Y4Y5"/>
<feature type="chain" id="PRO_5029746445" evidence="1">
    <location>
        <begin position="25"/>
        <end position="192"/>
    </location>
</feature>
<feature type="domain" description="EF-hand" evidence="2">
    <location>
        <begin position="157"/>
        <end position="192"/>
    </location>
</feature>
<dbReference type="SUPFAM" id="SSF47473">
    <property type="entry name" value="EF-hand"/>
    <property type="match status" value="1"/>
</dbReference>
<evidence type="ECO:0000313" key="4">
    <source>
        <dbReference type="Proteomes" id="UP000509458"/>
    </source>
</evidence>
<dbReference type="InterPro" id="IPR002048">
    <property type="entry name" value="EF_hand_dom"/>
</dbReference>
<name>A0A6T9Y4Y5_ALTMA</name>
<dbReference type="GO" id="GO:0005509">
    <property type="term" value="F:calcium ion binding"/>
    <property type="evidence" value="ECO:0007669"/>
    <property type="project" value="InterPro"/>
</dbReference>
<accession>A0A6T9Y4Y5</accession>
<reference evidence="3 4" key="1">
    <citation type="submission" date="2020-06" db="EMBL/GenBank/DDBJ databases">
        <authorList>
            <person name="Duchaud E."/>
        </authorList>
    </citation>
    <scope>NUCLEOTIDE SEQUENCE [LARGE SCALE GENOMIC DNA]</scope>
    <source>
        <strain evidence="3">Alteromonas fortis</strain>
    </source>
</reference>
<organism evidence="3 4">
    <name type="scientific">Alteromonas macleodii</name>
    <name type="common">Pseudoalteromonas macleodii</name>
    <dbReference type="NCBI Taxonomy" id="28108"/>
    <lineage>
        <taxon>Bacteria</taxon>
        <taxon>Pseudomonadati</taxon>
        <taxon>Pseudomonadota</taxon>
        <taxon>Gammaproteobacteria</taxon>
        <taxon>Alteromonadales</taxon>
        <taxon>Alteromonadaceae</taxon>
        <taxon>Alteromonas/Salinimonas group</taxon>
        <taxon>Alteromonas</taxon>
    </lineage>
</organism>
<evidence type="ECO:0000256" key="1">
    <source>
        <dbReference type="SAM" id="SignalP"/>
    </source>
</evidence>